<dbReference type="PANTHER" id="PTHR30386:SF26">
    <property type="entry name" value="TRANSPORT PROTEIN COMB"/>
    <property type="match status" value="1"/>
</dbReference>
<sequence>MENNTKRTKKKSSFAFPIIFGGLILIGSIFGYRTYVHGTTHEDTDDAQIATNMSPIISRISGYVKEVKVRDNQMVHKGDTLVVLDNHDELLILAQAKAALATANSNVATAKASANATSQNINTSKAAIATADAQIEAAKVNVWKATQDFNRYANLIKDHSITQQQYDAALAAKQAAEKQLQVLRDQRNQVAQQVNVIASQTDASSSQIGVADAMVKQRSVDVEKAKLNLSYTIITAPEDGYVSKVPVQPGQFIQAGAQLFSLIRDNSVWVVANFKETQLTKMVEGQKVKIKIDAFPDEKLEGVVSSFSPATGSTFSILPPDNASGNFVKVVQRLPVRIDFTNLNKDLAKKLRAGMNVKVEVFLKS</sequence>
<evidence type="ECO:0000259" key="7">
    <source>
        <dbReference type="Pfam" id="PF25917"/>
    </source>
</evidence>
<dbReference type="SUPFAM" id="SSF111369">
    <property type="entry name" value="HlyD-like secretion proteins"/>
    <property type="match status" value="2"/>
</dbReference>
<dbReference type="Gene3D" id="2.40.50.100">
    <property type="match status" value="1"/>
</dbReference>
<evidence type="ECO:0000313" key="9">
    <source>
        <dbReference type="EMBL" id="SDE61666.1"/>
    </source>
</evidence>
<dbReference type="GO" id="GO:0016020">
    <property type="term" value="C:membrane"/>
    <property type="evidence" value="ECO:0007669"/>
    <property type="project" value="UniProtKB-SubCell"/>
</dbReference>
<dbReference type="AlphaFoldDB" id="A0A1G7EDW5"/>
<feature type="domain" description="CusB-like beta-barrel" evidence="8">
    <location>
        <begin position="267"/>
        <end position="310"/>
    </location>
</feature>
<evidence type="ECO:0000256" key="4">
    <source>
        <dbReference type="ARBA" id="ARBA00023136"/>
    </source>
</evidence>
<keyword evidence="3 6" id="KW-1133">Transmembrane helix</keyword>
<dbReference type="Proteomes" id="UP000198517">
    <property type="component" value="Unassembled WGS sequence"/>
</dbReference>
<keyword evidence="10" id="KW-1185">Reference proteome</keyword>
<keyword evidence="2 6" id="KW-0812">Transmembrane</keyword>
<dbReference type="Gene3D" id="1.10.287.470">
    <property type="entry name" value="Helix hairpin bin"/>
    <property type="match status" value="2"/>
</dbReference>
<comment type="subcellular location">
    <subcellularLocation>
        <location evidence="1">Membrane</location>
        <topology evidence="1">Single-pass membrane protein</topology>
    </subcellularLocation>
</comment>
<protein>
    <submittedName>
        <fullName evidence="9">Membrane fusion protein, multidrug efflux system</fullName>
    </submittedName>
</protein>
<evidence type="ECO:0000256" key="6">
    <source>
        <dbReference type="SAM" id="Phobius"/>
    </source>
</evidence>
<evidence type="ECO:0000256" key="2">
    <source>
        <dbReference type="ARBA" id="ARBA00022692"/>
    </source>
</evidence>
<accession>A0A1G7EDW5</accession>
<dbReference type="EMBL" id="FNAS01000015">
    <property type="protein sequence ID" value="SDE61666.1"/>
    <property type="molecule type" value="Genomic_DNA"/>
</dbReference>
<dbReference type="RefSeq" id="WP_092737350.1">
    <property type="nucleotide sequence ID" value="NZ_FNAS01000015.1"/>
</dbReference>
<dbReference type="InterPro" id="IPR058625">
    <property type="entry name" value="MdtA-like_BSH"/>
</dbReference>
<feature type="domain" description="Multidrug resistance protein MdtA-like barrel-sandwich hybrid" evidence="7">
    <location>
        <begin position="56"/>
        <end position="261"/>
    </location>
</feature>
<evidence type="ECO:0000256" key="5">
    <source>
        <dbReference type="SAM" id="Coils"/>
    </source>
</evidence>
<keyword evidence="4 6" id="KW-0472">Membrane</keyword>
<dbReference type="GO" id="GO:0055085">
    <property type="term" value="P:transmembrane transport"/>
    <property type="evidence" value="ECO:0007669"/>
    <property type="project" value="InterPro"/>
</dbReference>
<gene>
    <name evidence="9" type="ORF">SAMN05421544_11532</name>
</gene>
<dbReference type="PANTHER" id="PTHR30386">
    <property type="entry name" value="MEMBRANE FUSION SUBUNIT OF EMRAB-TOLC MULTIDRUG EFFLUX PUMP"/>
    <property type="match status" value="1"/>
</dbReference>
<dbReference type="InterPro" id="IPR050739">
    <property type="entry name" value="MFP"/>
</dbReference>
<dbReference type="STRING" id="1071918.SAMN05421544_11532"/>
<name>A0A1G7EDW5_9FLAO</name>
<reference evidence="9 10" key="1">
    <citation type="submission" date="2016-10" db="EMBL/GenBank/DDBJ databases">
        <authorList>
            <person name="de Groot N.N."/>
        </authorList>
    </citation>
    <scope>NUCLEOTIDE SEQUENCE [LARGE SCALE GENOMIC DNA]</scope>
    <source>
        <strain evidence="9 10">DSM 24015</strain>
    </source>
</reference>
<evidence type="ECO:0000259" key="8">
    <source>
        <dbReference type="Pfam" id="PF25954"/>
    </source>
</evidence>
<feature type="transmembrane region" description="Helical" evidence="6">
    <location>
        <begin position="12"/>
        <end position="32"/>
    </location>
</feature>
<dbReference type="PRINTS" id="PR01490">
    <property type="entry name" value="RTXTOXIND"/>
</dbReference>
<keyword evidence="5" id="KW-0175">Coiled coil</keyword>
<dbReference type="Gene3D" id="2.40.30.170">
    <property type="match status" value="1"/>
</dbReference>
<proteinExistence type="predicted"/>
<evidence type="ECO:0000256" key="3">
    <source>
        <dbReference type="ARBA" id="ARBA00022989"/>
    </source>
</evidence>
<dbReference type="OrthoDB" id="9811754at2"/>
<evidence type="ECO:0000256" key="1">
    <source>
        <dbReference type="ARBA" id="ARBA00004167"/>
    </source>
</evidence>
<organism evidence="9 10">
    <name type="scientific">Riemerella columbipharyngis</name>
    <dbReference type="NCBI Taxonomy" id="1071918"/>
    <lineage>
        <taxon>Bacteria</taxon>
        <taxon>Pseudomonadati</taxon>
        <taxon>Bacteroidota</taxon>
        <taxon>Flavobacteriia</taxon>
        <taxon>Flavobacteriales</taxon>
        <taxon>Weeksellaceae</taxon>
        <taxon>Riemerella</taxon>
    </lineage>
</organism>
<dbReference type="Pfam" id="PF25954">
    <property type="entry name" value="Beta-barrel_RND_2"/>
    <property type="match status" value="1"/>
</dbReference>
<evidence type="ECO:0000313" key="10">
    <source>
        <dbReference type="Proteomes" id="UP000198517"/>
    </source>
</evidence>
<feature type="coiled-coil region" evidence="5">
    <location>
        <begin position="166"/>
        <end position="193"/>
    </location>
</feature>
<dbReference type="InterPro" id="IPR058792">
    <property type="entry name" value="Beta-barrel_RND_2"/>
</dbReference>
<dbReference type="Pfam" id="PF25917">
    <property type="entry name" value="BSH_RND"/>
    <property type="match status" value="1"/>
</dbReference>